<evidence type="ECO:0000313" key="3">
    <source>
        <dbReference type="Proteomes" id="UP000178421"/>
    </source>
</evidence>
<feature type="transmembrane region" description="Helical" evidence="1">
    <location>
        <begin position="70"/>
        <end position="94"/>
    </location>
</feature>
<dbReference type="Proteomes" id="UP000178421">
    <property type="component" value="Unassembled WGS sequence"/>
</dbReference>
<dbReference type="EMBL" id="MHUH01000003">
    <property type="protein sequence ID" value="OHA74442.1"/>
    <property type="molecule type" value="Genomic_DNA"/>
</dbReference>
<evidence type="ECO:0000313" key="2">
    <source>
        <dbReference type="EMBL" id="OHA74442.1"/>
    </source>
</evidence>
<accession>A0A1G2RQ94</accession>
<dbReference type="AlphaFoldDB" id="A0A1G2RQ94"/>
<feature type="transmembrane region" description="Helical" evidence="1">
    <location>
        <begin position="38"/>
        <end position="58"/>
    </location>
</feature>
<protein>
    <submittedName>
        <fullName evidence="2">Uncharacterized protein</fullName>
    </submittedName>
</protein>
<keyword evidence="1" id="KW-0812">Transmembrane</keyword>
<reference evidence="2 3" key="1">
    <citation type="journal article" date="2016" name="Nat. Commun.">
        <title>Thousands of microbial genomes shed light on interconnected biogeochemical processes in an aquifer system.</title>
        <authorList>
            <person name="Anantharaman K."/>
            <person name="Brown C.T."/>
            <person name="Hug L.A."/>
            <person name="Sharon I."/>
            <person name="Castelle C.J."/>
            <person name="Probst A.J."/>
            <person name="Thomas B.C."/>
            <person name="Singh A."/>
            <person name="Wilkins M.J."/>
            <person name="Karaoz U."/>
            <person name="Brodie E.L."/>
            <person name="Williams K.H."/>
            <person name="Hubbard S.S."/>
            <person name="Banfield J.F."/>
        </authorList>
    </citation>
    <scope>NUCLEOTIDE SEQUENCE [LARGE SCALE GENOMIC DNA]</scope>
</reference>
<organism evidence="2 3">
    <name type="scientific">Candidatus Wildermuthbacteria bacterium RIFCSPLOWO2_01_FULL_48_29</name>
    <dbReference type="NCBI Taxonomy" id="1802462"/>
    <lineage>
        <taxon>Bacteria</taxon>
        <taxon>Candidatus Wildermuthiibacteriota</taxon>
    </lineage>
</organism>
<proteinExistence type="predicted"/>
<keyword evidence="1" id="KW-1133">Transmembrane helix</keyword>
<keyword evidence="1" id="KW-0472">Membrane</keyword>
<name>A0A1G2RQ94_9BACT</name>
<feature type="transmembrane region" description="Helical" evidence="1">
    <location>
        <begin position="12"/>
        <end position="32"/>
    </location>
</feature>
<evidence type="ECO:0000256" key="1">
    <source>
        <dbReference type="SAM" id="Phobius"/>
    </source>
</evidence>
<gene>
    <name evidence="2" type="ORF">A2940_02255</name>
</gene>
<comment type="caution">
    <text evidence="2">The sequence shown here is derived from an EMBL/GenBank/DDBJ whole genome shotgun (WGS) entry which is preliminary data.</text>
</comment>
<sequence length="95" mass="10282">MDAPKSGFDGARLLLNGLLGLTLFLGLSFAFSPLNRSLGFFFLFLGEAWMWLIGIAYGSATGKHLMDYRYLLIALLGSAGLALVALVTALYTMFP</sequence>